<dbReference type="SUPFAM" id="SSF52279">
    <property type="entry name" value="Beta-D-glucan exohydrolase, C-terminal domain"/>
    <property type="match status" value="1"/>
</dbReference>
<name>A0A2V5KBK0_9BACL</name>
<protein>
    <recommendedName>
        <fullName evidence="3">beta-N-acetylhexosaminidase</fullName>
        <ecNumber evidence="3">3.2.1.52</ecNumber>
    </recommendedName>
</protein>
<gene>
    <name evidence="7" type="ORF">DLM86_00315</name>
</gene>
<evidence type="ECO:0000313" key="8">
    <source>
        <dbReference type="Proteomes" id="UP000247476"/>
    </source>
</evidence>
<reference evidence="7 8" key="1">
    <citation type="submission" date="2018-05" db="EMBL/GenBank/DDBJ databases">
        <title>Paenibacillus flagellatus sp. nov., isolated from selenium mineral soil.</title>
        <authorList>
            <person name="Dai X."/>
        </authorList>
    </citation>
    <scope>NUCLEOTIDE SEQUENCE [LARGE SCALE GENOMIC DNA]</scope>
    <source>
        <strain evidence="7 8">DXL2</strain>
    </source>
</reference>
<organism evidence="7 8">
    <name type="scientific">Paenibacillus flagellatus</name>
    <dbReference type="NCBI Taxonomy" id="2211139"/>
    <lineage>
        <taxon>Bacteria</taxon>
        <taxon>Bacillati</taxon>
        <taxon>Bacillota</taxon>
        <taxon>Bacilli</taxon>
        <taxon>Bacillales</taxon>
        <taxon>Paenibacillaceae</taxon>
        <taxon>Paenibacillus</taxon>
    </lineage>
</organism>
<dbReference type="GO" id="GO:0005975">
    <property type="term" value="P:carbohydrate metabolic process"/>
    <property type="evidence" value="ECO:0007669"/>
    <property type="project" value="InterPro"/>
</dbReference>
<sequence length="603" mass="66499">MAITITLKLRFSNKIHTDVMKKESIPFASGNANGMLHVGSYYERGMIRLDSSIEKRMDQLTLEQKIAQMIVVRGHDFAQKAGQMNAEGRIGAVGAVLFTTKGSRQLEDVVSWINEFKSAASAPLLFYLDAKNGIADAFHLGTSFPSLMALGATRSKELAFKMGSCIAKEARALGFGMVSNTVVDVNSNPDNPIINTRAISDRVELIVELAAEIIRGMQEAGVVPTAKHFPGHGDTQVDSHVAMPMVERDKDYLMEVDLKPYRELIPKGLMGIMTAHILYPALLAPDEGKVPATLSRTIMTDLLRDVFGFQGLLISDSLTMRGIKTHYGIERSAVLAVKAGHDLILQDYESDPAITFKALYDAVQAGEIAIGQIESSVRRILQVKHRFNLLHNDPIDWKEAMNIVNCPEHAAIAAEIADKSVTVLENASLPLTNKKTLLIATVGAEEGMEAEDLGYVVKGKSAYLHNRMMKYISELEMIAVKEYPTEEDIAKVRRAMTDNRYDHVIYATFVRVLSYKEGSGTVPQSQLELISFIQDRHADAAMLIFGSPYIMRKMSPYPNCICAYGDCVYSIDAVLKVLYGTIKATGKLPVTVNENYQFGYGLS</sequence>
<evidence type="ECO:0000313" key="7">
    <source>
        <dbReference type="EMBL" id="PYI56931.1"/>
    </source>
</evidence>
<keyword evidence="4" id="KW-0378">Hydrolase</keyword>
<evidence type="ECO:0000256" key="2">
    <source>
        <dbReference type="ARBA" id="ARBA00005336"/>
    </source>
</evidence>
<dbReference type="Proteomes" id="UP000247476">
    <property type="component" value="Unassembled WGS sequence"/>
</dbReference>
<evidence type="ECO:0000256" key="5">
    <source>
        <dbReference type="ARBA" id="ARBA00023295"/>
    </source>
</evidence>
<proteinExistence type="inferred from homology"/>
<comment type="caution">
    <text evidence="7">The sequence shown here is derived from an EMBL/GenBank/DDBJ whole genome shotgun (WGS) entry which is preliminary data.</text>
</comment>
<dbReference type="GO" id="GO:0009254">
    <property type="term" value="P:peptidoglycan turnover"/>
    <property type="evidence" value="ECO:0007669"/>
    <property type="project" value="TreeGrafter"/>
</dbReference>
<keyword evidence="8" id="KW-1185">Reference proteome</keyword>
<dbReference type="PANTHER" id="PTHR30480">
    <property type="entry name" value="BETA-HEXOSAMINIDASE-RELATED"/>
    <property type="match status" value="1"/>
</dbReference>
<keyword evidence="5" id="KW-0326">Glycosidase</keyword>
<dbReference type="PRINTS" id="PR00133">
    <property type="entry name" value="GLHYDRLASE3"/>
</dbReference>
<dbReference type="EMBL" id="QJVJ01000001">
    <property type="protein sequence ID" value="PYI56931.1"/>
    <property type="molecule type" value="Genomic_DNA"/>
</dbReference>
<dbReference type="InterPro" id="IPR036962">
    <property type="entry name" value="Glyco_hydro_3_N_sf"/>
</dbReference>
<dbReference type="InterPro" id="IPR050226">
    <property type="entry name" value="NagZ_Beta-hexosaminidase"/>
</dbReference>
<dbReference type="Gene3D" id="3.40.50.1700">
    <property type="entry name" value="Glycoside hydrolase family 3 C-terminal domain"/>
    <property type="match status" value="1"/>
</dbReference>
<evidence type="ECO:0000256" key="3">
    <source>
        <dbReference type="ARBA" id="ARBA00012663"/>
    </source>
</evidence>
<evidence type="ECO:0000259" key="6">
    <source>
        <dbReference type="Pfam" id="PF00933"/>
    </source>
</evidence>
<dbReference type="Gene3D" id="3.20.20.300">
    <property type="entry name" value="Glycoside hydrolase, family 3, N-terminal domain"/>
    <property type="match status" value="1"/>
</dbReference>
<dbReference type="SUPFAM" id="SSF51445">
    <property type="entry name" value="(Trans)glycosidases"/>
    <property type="match status" value="1"/>
</dbReference>
<dbReference type="InterPro" id="IPR036881">
    <property type="entry name" value="Glyco_hydro_3_C_sf"/>
</dbReference>
<dbReference type="Pfam" id="PF00933">
    <property type="entry name" value="Glyco_hydro_3"/>
    <property type="match status" value="1"/>
</dbReference>
<dbReference type="PANTHER" id="PTHR30480:SF13">
    <property type="entry name" value="BETA-HEXOSAMINIDASE"/>
    <property type="match status" value="1"/>
</dbReference>
<accession>A0A2V5KBK0</accession>
<evidence type="ECO:0000256" key="4">
    <source>
        <dbReference type="ARBA" id="ARBA00022801"/>
    </source>
</evidence>
<evidence type="ECO:0000256" key="1">
    <source>
        <dbReference type="ARBA" id="ARBA00001231"/>
    </source>
</evidence>
<dbReference type="InterPro" id="IPR017853">
    <property type="entry name" value="GH"/>
</dbReference>
<feature type="domain" description="Glycoside hydrolase family 3 N-terminal" evidence="6">
    <location>
        <begin position="61"/>
        <end position="383"/>
    </location>
</feature>
<dbReference type="EC" id="3.2.1.52" evidence="3"/>
<dbReference type="AlphaFoldDB" id="A0A2V5KBK0"/>
<dbReference type="InterPro" id="IPR001764">
    <property type="entry name" value="Glyco_hydro_3_N"/>
</dbReference>
<comment type="catalytic activity">
    <reaction evidence="1">
        <text>Hydrolysis of terminal non-reducing N-acetyl-D-hexosamine residues in N-acetyl-beta-D-hexosaminides.</text>
        <dbReference type="EC" id="3.2.1.52"/>
    </reaction>
</comment>
<dbReference type="GO" id="GO:0004563">
    <property type="term" value="F:beta-N-acetylhexosaminidase activity"/>
    <property type="evidence" value="ECO:0007669"/>
    <property type="project" value="UniProtKB-EC"/>
</dbReference>
<comment type="similarity">
    <text evidence="2">Belongs to the glycosyl hydrolase 3 family.</text>
</comment>